<accession>A0A6V7TMU2</accession>
<feature type="disulfide bond" evidence="9">
    <location>
        <begin position="91"/>
        <end position="106"/>
    </location>
</feature>
<keyword evidence="3 10" id="KW-0812">Transmembrane</keyword>
<evidence type="ECO:0000256" key="11">
    <source>
        <dbReference type="SAM" id="SignalP"/>
    </source>
</evidence>
<dbReference type="GO" id="GO:0005886">
    <property type="term" value="C:plasma membrane"/>
    <property type="evidence" value="ECO:0007669"/>
    <property type="project" value="TreeGrafter"/>
</dbReference>
<evidence type="ECO:0000256" key="6">
    <source>
        <dbReference type="ARBA" id="ARBA00023136"/>
    </source>
</evidence>
<protein>
    <submittedName>
        <fullName evidence="12">Uncharacterized protein</fullName>
    </submittedName>
</protein>
<dbReference type="GO" id="GO:0016192">
    <property type="term" value="P:vesicle-mediated transport"/>
    <property type="evidence" value="ECO:0007669"/>
    <property type="project" value="UniProtKB-ARBA"/>
</dbReference>
<evidence type="ECO:0000256" key="9">
    <source>
        <dbReference type="PROSITE-ProRule" id="PRU00124"/>
    </source>
</evidence>
<keyword evidence="6 10" id="KW-0472">Membrane</keyword>
<dbReference type="GO" id="GO:0012505">
    <property type="term" value="C:endomembrane system"/>
    <property type="evidence" value="ECO:0007669"/>
    <property type="project" value="UniProtKB-SubCell"/>
</dbReference>
<evidence type="ECO:0000256" key="3">
    <source>
        <dbReference type="ARBA" id="ARBA00022692"/>
    </source>
</evidence>
<name>A0A6V7TMU2_MELEN</name>
<dbReference type="InterPro" id="IPR050685">
    <property type="entry name" value="LDLR"/>
</dbReference>
<dbReference type="OrthoDB" id="10062665at2759"/>
<evidence type="ECO:0000256" key="7">
    <source>
        <dbReference type="ARBA" id="ARBA00023157"/>
    </source>
</evidence>
<feature type="signal peptide" evidence="11">
    <location>
        <begin position="1"/>
        <end position="18"/>
    </location>
</feature>
<keyword evidence="4" id="KW-0677">Repeat</keyword>
<dbReference type="FunFam" id="4.10.400.10:FF:000065">
    <property type="entry name" value="Transmembrane protease serine 7"/>
    <property type="match status" value="1"/>
</dbReference>
<dbReference type="PANTHER" id="PTHR24270:SF61">
    <property type="entry name" value="EGF-LIKE DOMAIN-CONTAINING PROTEIN"/>
    <property type="match status" value="1"/>
</dbReference>
<dbReference type="AlphaFoldDB" id="A0A6V7TMU2"/>
<dbReference type="Proteomes" id="UP000580250">
    <property type="component" value="Unassembled WGS sequence"/>
</dbReference>
<keyword evidence="8" id="KW-0325">Glycoprotein</keyword>
<gene>
    <name evidence="12" type="ORF">MENT_LOCUS1564</name>
</gene>
<dbReference type="Gene3D" id="4.10.400.10">
    <property type="entry name" value="Low-density Lipoprotein Receptor"/>
    <property type="match status" value="1"/>
</dbReference>
<dbReference type="EMBL" id="CAJEWN010000005">
    <property type="protein sequence ID" value="CAD2126595.1"/>
    <property type="molecule type" value="Genomic_DNA"/>
</dbReference>
<comment type="subcellular location">
    <subcellularLocation>
        <location evidence="2">Endomembrane system</location>
    </subcellularLocation>
    <subcellularLocation>
        <location evidence="1">Membrane</location>
        <topology evidence="1">Single-pass membrane protein</topology>
    </subcellularLocation>
</comment>
<dbReference type="PROSITE" id="PS50068">
    <property type="entry name" value="LDLRA_2"/>
    <property type="match status" value="2"/>
</dbReference>
<comment type="caution">
    <text evidence="12">The sequence shown here is derived from an EMBL/GenBank/DDBJ whole genome shotgun (WGS) entry which is preliminary data.</text>
</comment>
<feature type="transmembrane region" description="Helical" evidence="10">
    <location>
        <begin position="138"/>
        <end position="158"/>
    </location>
</feature>
<dbReference type="PRINTS" id="PR00261">
    <property type="entry name" value="LDLRECEPTOR"/>
</dbReference>
<evidence type="ECO:0000256" key="4">
    <source>
        <dbReference type="ARBA" id="ARBA00022737"/>
    </source>
</evidence>
<reference evidence="12 13" key="1">
    <citation type="submission" date="2020-08" db="EMBL/GenBank/DDBJ databases">
        <authorList>
            <person name="Koutsovoulos G."/>
            <person name="Danchin GJ E."/>
        </authorList>
    </citation>
    <scope>NUCLEOTIDE SEQUENCE [LARGE SCALE GENOMIC DNA]</scope>
</reference>
<dbReference type="Pfam" id="PF00057">
    <property type="entry name" value="Ldl_recept_a"/>
    <property type="match status" value="1"/>
</dbReference>
<dbReference type="InterPro" id="IPR023415">
    <property type="entry name" value="LDLR_class-A_CS"/>
</dbReference>
<feature type="disulfide bond" evidence="9">
    <location>
        <begin position="79"/>
        <end position="97"/>
    </location>
</feature>
<dbReference type="SUPFAM" id="SSF57424">
    <property type="entry name" value="LDL receptor-like module"/>
    <property type="match status" value="1"/>
</dbReference>
<evidence type="ECO:0000313" key="12">
    <source>
        <dbReference type="EMBL" id="CAD2126595.1"/>
    </source>
</evidence>
<proteinExistence type="predicted"/>
<dbReference type="CDD" id="cd00112">
    <property type="entry name" value="LDLa"/>
    <property type="match status" value="1"/>
</dbReference>
<keyword evidence="7 9" id="KW-1015">Disulfide bond</keyword>
<feature type="chain" id="PRO_5027609159" evidence="11">
    <location>
        <begin position="19"/>
        <end position="226"/>
    </location>
</feature>
<keyword evidence="11" id="KW-0732">Signal</keyword>
<dbReference type="PANTHER" id="PTHR24270">
    <property type="entry name" value="LOW-DENSITY LIPOPROTEIN RECEPTOR-RELATED"/>
    <property type="match status" value="1"/>
</dbReference>
<organism evidence="12 13">
    <name type="scientific">Meloidogyne enterolobii</name>
    <name type="common">Root-knot nematode worm</name>
    <name type="synonym">Meloidogyne mayaguensis</name>
    <dbReference type="NCBI Taxonomy" id="390850"/>
    <lineage>
        <taxon>Eukaryota</taxon>
        <taxon>Metazoa</taxon>
        <taxon>Ecdysozoa</taxon>
        <taxon>Nematoda</taxon>
        <taxon>Chromadorea</taxon>
        <taxon>Rhabditida</taxon>
        <taxon>Tylenchina</taxon>
        <taxon>Tylenchomorpha</taxon>
        <taxon>Tylenchoidea</taxon>
        <taxon>Meloidogynidae</taxon>
        <taxon>Meloidogyninae</taxon>
        <taxon>Meloidogyne</taxon>
    </lineage>
</organism>
<dbReference type="InterPro" id="IPR036055">
    <property type="entry name" value="LDL_receptor-like_sf"/>
</dbReference>
<dbReference type="Gene3D" id="2.40.128.620">
    <property type="match status" value="1"/>
</dbReference>
<evidence type="ECO:0000256" key="2">
    <source>
        <dbReference type="ARBA" id="ARBA00004308"/>
    </source>
</evidence>
<evidence type="ECO:0000256" key="5">
    <source>
        <dbReference type="ARBA" id="ARBA00022989"/>
    </source>
</evidence>
<evidence type="ECO:0000313" key="13">
    <source>
        <dbReference type="Proteomes" id="UP000580250"/>
    </source>
</evidence>
<dbReference type="InterPro" id="IPR002172">
    <property type="entry name" value="LDrepeatLR_classA_rpt"/>
</dbReference>
<dbReference type="PROSITE" id="PS01209">
    <property type="entry name" value="LDLRA_1"/>
    <property type="match status" value="1"/>
</dbReference>
<feature type="disulfide bond" evidence="9">
    <location>
        <begin position="72"/>
        <end position="84"/>
    </location>
</feature>
<evidence type="ECO:0000256" key="10">
    <source>
        <dbReference type="SAM" id="Phobius"/>
    </source>
</evidence>
<evidence type="ECO:0000256" key="1">
    <source>
        <dbReference type="ARBA" id="ARBA00004167"/>
    </source>
</evidence>
<dbReference type="SMART" id="SM00192">
    <property type="entry name" value="LDLa"/>
    <property type="match status" value="2"/>
</dbReference>
<comment type="caution">
    <text evidence="9">Lacks conserved residue(s) required for the propagation of feature annotation.</text>
</comment>
<keyword evidence="5 10" id="KW-1133">Transmembrane helix</keyword>
<sequence length="226" mass="25351">MDNLQLIILLTCFGLSICNHTDSFCSSPDFDFDCGVGELRSRCISSVWTCDYIFDCTTGADEGFLCKYLHKCPPGYFMCRNGDCILASKRCDTINNCIDRSDELACFVSTTEEEDNEVILDQRAEAFNDQHNGATTSIFMLFFLLLVVVLVVLLIIWVTRRYPDTKSQLDLALKNFNRKVTRIRGTSSEAHVNILVPADDNNFFDNPLSTLQPPLTLNVSEGPSGQ</sequence>
<evidence type="ECO:0000256" key="8">
    <source>
        <dbReference type="ARBA" id="ARBA00023180"/>
    </source>
</evidence>